<organism evidence="16 17">
    <name type="scientific">Emericellopsis cladophorae</name>
    <dbReference type="NCBI Taxonomy" id="2686198"/>
    <lineage>
        <taxon>Eukaryota</taxon>
        <taxon>Fungi</taxon>
        <taxon>Dikarya</taxon>
        <taxon>Ascomycota</taxon>
        <taxon>Pezizomycotina</taxon>
        <taxon>Sordariomycetes</taxon>
        <taxon>Hypocreomycetidae</taxon>
        <taxon>Hypocreales</taxon>
        <taxon>Bionectriaceae</taxon>
        <taxon>Emericellopsis</taxon>
    </lineage>
</organism>
<keyword evidence="17" id="KW-1185">Reference proteome</keyword>
<evidence type="ECO:0000256" key="7">
    <source>
        <dbReference type="ARBA" id="ARBA00023157"/>
    </source>
</evidence>
<dbReference type="GO" id="GO:0030246">
    <property type="term" value="F:carbohydrate binding"/>
    <property type="evidence" value="ECO:0007669"/>
    <property type="project" value="InterPro"/>
</dbReference>
<dbReference type="GO" id="GO:0005576">
    <property type="term" value="C:extracellular region"/>
    <property type="evidence" value="ECO:0007669"/>
    <property type="project" value="UniProtKB-SubCell"/>
</dbReference>
<evidence type="ECO:0000313" key="17">
    <source>
        <dbReference type="Proteomes" id="UP001055219"/>
    </source>
</evidence>
<comment type="similarity">
    <text evidence="3">Belongs to the polysaccharide lyase 4 family.</text>
</comment>
<keyword evidence="6 12" id="KW-0732">Signal</keyword>
<feature type="chain" id="PRO_5040387893" description="rhamnogalacturonan endolyase" evidence="12">
    <location>
        <begin position="21"/>
        <end position="489"/>
    </location>
</feature>
<dbReference type="GO" id="GO:0102210">
    <property type="term" value="F:rhamnogalacturonan endolyase activity"/>
    <property type="evidence" value="ECO:0007669"/>
    <property type="project" value="UniProtKB-EC"/>
</dbReference>
<name>A0A9Q0BBS7_9HYPO</name>
<keyword evidence="10" id="KW-0961">Cell wall biogenesis/degradation</keyword>
<evidence type="ECO:0000256" key="4">
    <source>
        <dbReference type="ARBA" id="ARBA00012437"/>
    </source>
</evidence>
<comment type="catalytic activity">
    <reaction evidence="1">
        <text>Endotype eliminative cleavage of L-alpha-rhamnopyranosyl-(1-&gt;4)-alpha-D-galactopyranosyluronic acid bonds of rhamnogalacturonan I domains in ramified hairy regions of pectin leaving L-rhamnopyranose at the reducing end and 4-deoxy-4,5-unsaturated D-galactopyranosyluronic acid at the non-reducing end.</text>
        <dbReference type="EC" id="4.2.2.23"/>
    </reaction>
</comment>
<sequence>MARLLILLSFFLALAAPVFAAFGYTSSGGNYIVDAGSSNALAFSVRRSSCDINSIKYPRWIKVTCETDTLTQYLVVREGDSTIFLATHITAEPSVGELRFLARLRSDVLPYEHPFGAVSTTGGASSTVESSDIFVVNGQTRSKFYSSERFSDKDAHCVWGESPEMIHVCMLVPQYESSSGGPFFRDIETNNVGSKTTNIFNYMNSGHVQTENLRTGLHGPYYLQFSRSGIPKLREADTAWMSELGLKGYVARADRGRVSGCASGIDSSQHSIVVHWFNNAAQCWTYAAANGQFTSPTMKPGTYTQVLYQTEFEVARTDVRVSKGNTATKDIASFLPSRNYILQIGTLDGQPFGFRNADKFLRMHPSDARMAAWGPLTYTVGSSSDSDMAMAIFKDVDNPQTINFNLASAPSGTTTLRIATTLSFAGARPQATVNGWAGAVPAAPTKIDSRGVTRGDYRGLVTISAVSGSGGSGFLSPNFILDAVQLFSN</sequence>
<dbReference type="InterPro" id="IPR014718">
    <property type="entry name" value="GH-type_carb-bd"/>
</dbReference>
<reference evidence="16" key="1">
    <citation type="journal article" date="2021" name="J Fungi (Basel)">
        <title>Genomic and Metabolomic Analyses of the Marine Fungus Emericellopsis cladophorae: Insights into Saltwater Adaptability Mechanisms and Its Biosynthetic Potential.</title>
        <authorList>
            <person name="Goncalves M.F.M."/>
            <person name="Hilario S."/>
            <person name="Van de Peer Y."/>
            <person name="Esteves A.C."/>
            <person name="Alves A."/>
        </authorList>
    </citation>
    <scope>NUCLEOTIDE SEQUENCE</scope>
    <source>
        <strain evidence="16">MUM 19.33</strain>
    </source>
</reference>
<dbReference type="InterPro" id="IPR029413">
    <property type="entry name" value="RG-lyase_II"/>
</dbReference>
<evidence type="ECO:0000313" key="16">
    <source>
        <dbReference type="EMBL" id="KAI6778986.1"/>
    </source>
</evidence>
<dbReference type="RefSeq" id="XP_051359842.1">
    <property type="nucleotide sequence ID" value="XM_051509159.1"/>
</dbReference>
<keyword evidence="7" id="KW-1015">Disulfide bond</keyword>
<keyword evidence="5" id="KW-0964">Secreted</keyword>
<dbReference type="PANTHER" id="PTHR36574:SF1">
    <property type="entry name" value="RHAMNOGALACTURONATE LYASE-RELATED"/>
    <property type="match status" value="1"/>
</dbReference>
<feature type="domain" description="Rhamnogalacturonase B N-terminal" evidence="13">
    <location>
        <begin position="60"/>
        <end position="248"/>
    </location>
</feature>
<proteinExistence type="inferred from homology"/>
<dbReference type="Proteomes" id="UP001055219">
    <property type="component" value="Unassembled WGS sequence"/>
</dbReference>
<protein>
    <recommendedName>
        <fullName evidence="4">rhamnogalacturonan endolyase</fullName>
        <ecNumber evidence="4">4.2.2.23</ecNumber>
    </recommendedName>
</protein>
<dbReference type="OrthoDB" id="114708at2759"/>
<dbReference type="InterPro" id="IPR013784">
    <property type="entry name" value="Carb-bd-like_fold"/>
</dbReference>
<evidence type="ECO:0000256" key="10">
    <source>
        <dbReference type="ARBA" id="ARBA00023316"/>
    </source>
</evidence>
<dbReference type="SUPFAM" id="SSF49452">
    <property type="entry name" value="Starch-binding domain-like"/>
    <property type="match status" value="1"/>
</dbReference>
<evidence type="ECO:0000256" key="2">
    <source>
        <dbReference type="ARBA" id="ARBA00004613"/>
    </source>
</evidence>
<dbReference type="InterPro" id="IPR015364">
    <property type="entry name" value="RhgB_N"/>
</dbReference>
<dbReference type="Gene3D" id="2.60.120.260">
    <property type="entry name" value="Galactose-binding domain-like"/>
    <property type="match status" value="1"/>
</dbReference>
<dbReference type="GO" id="GO:0045490">
    <property type="term" value="P:pectin catabolic process"/>
    <property type="evidence" value="ECO:0007669"/>
    <property type="project" value="TreeGrafter"/>
</dbReference>
<evidence type="ECO:0000259" key="13">
    <source>
        <dbReference type="Pfam" id="PF09284"/>
    </source>
</evidence>
<feature type="domain" description="Rhamnogalacturonan lyase" evidence="15">
    <location>
        <begin position="255"/>
        <end position="328"/>
    </location>
</feature>
<comment type="caution">
    <text evidence="16">The sequence shown here is derived from an EMBL/GenBank/DDBJ whole genome shotgun (WGS) entry which is preliminary data.</text>
</comment>
<dbReference type="EC" id="4.2.2.23" evidence="4"/>
<dbReference type="CDD" id="cd10317">
    <property type="entry name" value="RGL4_C"/>
    <property type="match status" value="1"/>
</dbReference>
<dbReference type="SUPFAM" id="SSF74650">
    <property type="entry name" value="Galactose mutarotase-like"/>
    <property type="match status" value="1"/>
</dbReference>
<evidence type="ECO:0000259" key="15">
    <source>
        <dbReference type="Pfam" id="PF14686"/>
    </source>
</evidence>
<dbReference type="Gene3D" id="2.60.40.1120">
    <property type="entry name" value="Carboxypeptidase-like, regulatory domain"/>
    <property type="match status" value="1"/>
</dbReference>
<evidence type="ECO:0000256" key="11">
    <source>
        <dbReference type="ARBA" id="ARBA00023326"/>
    </source>
</evidence>
<evidence type="ECO:0000256" key="6">
    <source>
        <dbReference type="ARBA" id="ARBA00022729"/>
    </source>
</evidence>
<feature type="domain" description="Rhamnogalacturonase B N-terminal" evidence="13">
    <location>
        <begin position="22"/>
        <end position="57"/>
    </location>
</feature>
<dbReference type="GeneID" id="75829138"/>
<keyword evidence="9" id="KW-0119">Carbohydrate metabolism</keyword>
<accession>A0A9Q0BBS7</accession>
<keyword evidence="11" id="KW-0624">Polysaccharide degradation</keyword>
<dbReference type="GO" id="GO:0071555">
    <property type="term" value="P:cell wall organization"/>
    <property type="evidence" value="ECO:0007669"/>
    <property type="project" value="UniProtKB-KW"/>
</dbReference>
<dbReference type="Pfam" id="PF14683">
    <property type="entry name" value="CBM-like"/>
    <property type="match status" value="1"/>
</dbReference>
<dbReference type="Pfam" id="PF09284">
    <property type="entry name" value="RhgB_N"/>
    <property type="match status" value="2"/>
</dbReference>
<feature type="domain" description="Rhamnogalacturonan lyase" evidence="14">
    <location>
        <begin position="341"/>
        <end position="464"/>
    </location>
</feature>
<evidence type="ECO:0000256" key="8">
    <source>
        <dbReference type="ARBA" id="ARBA00023239"/>
    </source>
</evidence>
<evidence type="ECO:0000259" key="14">
    <source>
        <dbReference type="Pfam" id="PF14683"/>
    </source>
</evidence>
<evidence type="ECO:0000256" key="3">
    <source>
        <dbReference type="ARBA" id="ARBA00010418"/>
    </source>
</evidence>
<keyword evidence="8" id="KW-0456">Lyase</keyword>
<dbReference type="SUPFAM" id="SSF49785">
    <property type="entry name" value="Galactose-binding domain-like"/>
    <property type="match status" value="1"/>
</dbReference>
<evidence type="ECO:0000256" key="5">
    <source>
        <dbReference type="ARBA" id="ARBA00022525"/>
    </source>
</evidence>
<comment type="subcellular location">
    <subcellularLocation>
        <location evidence="2">Secreted</location>
    </subcellularLocation>
</comment>
<evidence type="ECO:0000256" key="1">
    <source>
        <dbReference type="ARBA" id="ARBA00001324"/>
    </source>
</evidence>
<dbReference type="InterPro" id="IPR016590">
    <property type="entry name" value="Rhamnogalacturonase_B"/>
</dbReference>
<reference evidence="16" key="2">
    <citation type="submission" date="2022-07" db="EMBL/GenBank/DDBJ databases">
        <authorList>
            <person name="Goncalves M.F.M."/>
            <person name="Hilario S."/>
            <person name="Van De Peer Y."/>
            <person name="Esteves A.C."/>
            <person name="Alves A."/>
        </authorList>
    </citation>
    <scope>NUCLEOTIDE SEQUENCE</scope>
    <source>
        <strain evidence="16">MUM 19.33</strain>
    </source>
</reference>
<gene>
    <name evidence="16" type="ORF">J7T54_002629</name>
</gene>
<dbReference type="EMBL" id="JAGIXG020000055">
    <property type="protein sequence ID" value="KAI6778986.1"/>
    <property type="molecule type" value="Genomic_DNA"/>
</dbReference>
<dbReference type="InterPro" id="IPR029411">
    <property type="entry name" value="RG-lyase_III"/>
</dbReference>
<dbReference type="InterPro" id="IPR008979">
    <property type="entry name" value="Galactose-bd-like_sf"/>
</dbReference>
<dbReference type="Pfam" id="PF14686">
    <property type="entry name" value="fn3_3"/>
    <property type="match status" value="1"/>
</dbReference>
<dbReference type="Gene3D" id="2.70.98.10">
    <property type="match status" value="2"/>
</dbReference>
<dbReference type="PANTHER" id="PTHR36574">
    <property type="entry name" value="RHAMNOGALACTURONATE LYASE-RELATED"/>
    <property type="match status" value="1"/>
</dbReference>
<evidence type="ECO:0000256" key="9">
    <source>
        <dbReference type="ARBA" id="ARBA00023277"/>
    </source>
</evidence>
<evidence type="ECO:0000256" key="12">
    <source>
        <dbReference type="SAM" id="SignalP"/>
    </source>
</evidence>
<dbReference type="AlphaFoldDB" id="A0A9Q0BBS7"/>
<feature type="signal peptide" evidence="12">
    <location>
        <begin position="1"/>
        <end position="20"/>
    </location>
</feature>
<dbReference type="InterPro" id="IPR011013">
    <property type="entry name" value="Gal_mutarotase_sf_dom"/>
</dbReference>